<dbReference type="InterPro" id="IPR013762">
    <property type="entry name" value="Integrase-like_cat_sf"/>
</dbReference>
<organism evidence="3 4">
    <name type="scientific">Prorocentrum cordatum</name>
    <dbReference type="NCBI Taxonomy" id="2364126"/>
    <lineage>
        <taxon>Eukaryota</taxon>
        <taxon>Sar</taxon>
        <taxon>Alveolata</taxon>
        <taxon>Dinophyceae</taxon>
        <taxon>Prorocentrales</taxon>
        <taxon>Prorocentraceae</taxon>
        <taxon>Prorocentrum</taxon>
    </lineage>
</organism>
<protein>
    <recommendedName>
        <fullName evidence="5">RNA-directed RNA polymerase</fullName>
    </recommendedName>
</protein>
<dbReference type="Gene3D" id="1.10.443.10">
    <property type="entry name" value="Intergrase catalytic core"/>
    <property type="match status" value="1"/>
</dbReference>
<dbReference type="Proteomes" id="UP001189429">
    <property type="component" value="Unassembled WGS sequence"/>
</dbReference>
<gene>
    <name evidence="3" type="ORF">PCOR1329_LOCUS11199</name>
</gene>
<evidence type="ECO:0008006" key="5">
    <source>
        <dbReference type="Google" id="ProtNLM"/>
    </source>
</evidence>
<keyword evidence="1" id="KW-0233">DNA recombination</keyword>
<keyword evidence="4" id="KW-1185">Reference proteome</keyword>
<proteinExistence type="predicted"/>
<comment type="caution">
    <text evidence="3">The sequence shown here is derived from an EMBL/GenBank/DDBJ whole genome shotgun (WGS) entry which is preliminary data.</text>
</comment>
<sequence length="1452" mass="155022">MAGSFHVLHYRVGGVPLWHERLALGVNGGLAYILTPDFDDYDEPIIVGPDVRAFLQLAGQGDTPPALAGAAALRFRRLPTAAELWAAVARSVAAGYPRPADPLPLALAAGNVAGALPGPFPLADPAAAAALPPAALPPPPGVGGAAPPAGAAAPLAIPPAAAAAAAAPLGVAPGVAALAAALGAVPPGPAGALPLVPAPGVAAALPAAAPAAPAPVGDFRILPMLLNPRGERERRFGETVNALSETAVQGWPVQGPRTLLWCLSFMSTMAGTPTAWHQRWLTSMALSDEDEYAKLHETLCRVLDIAVACDQLQIAEMASFEIVARQLQLLEERVYETRSAPPSGAAPKAKAAARGGAAAGGAAWREWYSGAVPTLNHMYHCDPNDVIRPPPGLPTRARSDAEEYIAQQYRDFELPPGYSESPLRCEAALGELLASAPGYSGESRVRPYNKELVSWPKHVAPVPTADLVSEADRSTLSGWRHQMLRDPADAAALRKDSGLGSPDVDPRLRCRPRGYADFLLRLDQAGMLDWEVAGRQATYSTGFFFVEKSNGSSMLVGGAAIPPLRKDSDVIGAGYVDNFATVSLDPDVAATACQAMRDVLASRGLPVDEFAPAAKRVVFTGLDILGDVGIVRCKFDRLCRWRQALLGLLRRGFASPLALSAVVGHCTWGMITNRPMLSIFNSVYRFMGLDSRLAAPLWPSVIAELRAAATLTPLWWADVRAEWSATTFCSDASPYGIGVCRKTVDQEVAAAAGRLSDRWRYRFSDAVHARARALGIEPRIVLEAAVNKNCLKECSHSPRPPKIPGGPPSTASSLHQPADAASLDGFDEVPDSIAAFDGWATMHSSRHPRFGLDIMRYEAEALGFAMRHSARSGRLRHHRILFTVDNLALALAAGKGRSGARGPRDPLRRLCALSAASGIRHAIRWIPSESNAADSPSGTGFFVGPTFEEHQANATRAHPGPVLLARGALSALESAAVSDTTVANYWGAAKKFEEWCRWTSQTFSTAAEVDVILVTYFVNLFLDGFDSATGRVLMASLKHYLPAILVGRAPCPRAARALTGWRELVPPQMRLPLPRAAMASIVGVLISWKLFGMAAFIRLMFDTYLRPSEACRLTAGSAMRPRPDGALGYGHWALIVNDACFDRPGKTGEMDESAIVDKQTIWPLLEALVHGKGPIDGLWTFAPDEVRSMFRRAAAALGLETELTLYSLHHGGASDDLLPLRRTRKEVKDRGRWRTDQSLLRYAKRARMQQRIANLGQNVVEFGEQVDRQMNDVIIQTTASGVFPLQAPLAVAPTHCPALVLGSDGGAAHALQRLGFGVVHLDPSRHAGDDITGPGERAVLRSAALAEESAQDVSALVAKFGEESIERDATLREEEEAVALGPRLRELKRRVVADLRFKAAVRSTCSDLAVVRPGCWDVAPSALFCRALGRAALEAHGPTGVLEAMLRHGDAA</sequence>
<name>A0ABN9QEL4_9DINO</name>
<dbReference type="InterPro" id="IPR011010">
    <property type="entry name" value="DNA_brk_join_enz"/>
</dbReference>
<feature type="region of interest" description="Disordered" evidence="2">
    <location>
        <begin position="795"/>
        <end position="817"/>
    </location>
</feature>
<evidence type="ECO:0000313" key="3">
    <source>
        <dbReference type="EMBL" id="CAK0804378.1"/>
    </source>
</evidence>
<dbReference type="EMBL" id="CAUYUJ010003224">
    <property type="protein sequence ID" value="CAK0804378.1"/>
    <property type="molecule type" value="Genomic_DNA"/>
</dbReference>
<accession>A0ABN9QEL4</accession>
<evidence type="ECO:0000256" key="2">
    <source>
        <dbReference type="SAM" id="MobiDB-lite"/>
    </source>
</evidence>
<evidence type="ECO:0000256" key="1">
    <source>
        <dbReference type="ARBA" id="ARBA00023172"/>
    </source>
</evidence>
<reference evidence="3" key="1">
    <citation type="submission" date="2023-10" db="EMBL/GenBank/DDBJ databases">
        <authorList>
            <person name="Chen Y."/>
            <person name="Shah S."/>
            <person name="Dougan E. K."/>
            <person name="Thang M."/>
            <person name="Chan C."/>
        </authorList>
    </citation>
    <scope>NUCLEOTIDE SEQUENCE [LARGE SCALE GENOMIC DNA]</scope>
</reference>
<evidence type="ECO:0000313" key="4">
    <source>
        <dbReference type="Proteomes" id="UP001189429"/>
    </source>
</evidence>
<feature type="compositionally biased region" description="Pro residues" evidence="2">
    <location>
        <begin position="798"/>
        <end position="807"/>
    </location>
</feature>
<dbReference type="SUPFAM" id="SSF56349">
    <property type="entry name" value="DNA breaking-rejoining enzymes"/>
    <property type="match status" value="1"/>
</dbReference>